<keyword evidence="3" id="KW-0804">Transcription</keyword>
<evidence type="ECO:0000313" key="6">
    <source>
        <dbReference type="EMBL" id="KHL01580.1"/>
    </source>
</evidence>
<dbReference type="PRINTS" id="PR00040">
    <property type="entry name" value="HTHMERR"/>
</dbReference>
<evidence type="ECO:0000256" key="3">
    <source>
        <dbReference type="ARBA" id="ARBA00023163"/>
    </source>
</evidence>
<protein>
    <submittedName>
        <fullName evidence="6">MerR family transcriptional regulator</fullName>
    </submittedName>
</protein>
<dbReference type="EMBL" id="JTDL01000140">
    <property type="protein sequence ID" value="KHL01580.1"/>
    <property type="molecule type" value="Genomic_DNA"/>
</dbReference>
<dbReference type="AlphaFoldDB" id="A0A0B2AEA5"/>
<dbReference type="Proteomes" id="UP000030982">
    <property type="component" value="Unassembled WGS sequence"/>
</dbReference>
<dbReference type="SMART" id="SM00422">
    <property type="entry name" value="HTH_MERR"/>
    <property type="match status" value="1"/>
</dbReference>
<dbReference type="InterPro" id="IPR047057">
    <property type="entry name" value="MerR_fam"/>
</dbReference>
<name>A0A0B2AEA5_9MICC</name>
<evidence type="ECO:0000313" key="7">
    <source>
        <dbReference type="Proteomes" id="UP000030982"/>
    </source>
</evidence>
<evidence type="ECO:0000256" key="2">
    <source>
        <dbReference type="ARBA" id="ARBA00023125"/>
    </source>
</evidence>
<evidence type="ECO:0000256" key="1">
    <source>
        <dbReference type="ARBA" id="ARBA00023015"/>
    </source>
</evidence>
<dbReference type="InterPro" id="IPR009061">
    <property type="entry name" value="DNA-bd_dom_put_sf"/>
</dbReference>
<evidence type="ECO:0000256" key="4">
    <source>
        <dbReference type="SAM" id="Coils"/>
    </source>
</evidence>
<reference evidence="6 7" key="1">
    <citation type="submission" date="2014-09" db="EMBL/GenBank/DDBJ databases">
        <title>Genome sequence of Sinomonas sp. MUSC 117.</title>
        <authorList>
            <person name="Lee L.-H."/>
        </authorList>
    </citation>
    <scope>NUCLEOTIDE SEQUENCE [LARGE SCALE GENOMIC DNA]</scope>
    <source>
        <strain evidence="6 7">MUSC 117</strain>
    </source>
</reference>
<dbReference type="GO" id="GO:0003677">
    <property type="term" value="F:DNA binding"/>
    <property type="evidence" value="ECO:0007669"/>
    <property type="project" value="UniProtKB-KW"/>
</dbReference>
<feature type="coiled-coil region" evidence="4">
    <location>
        <begin position="81"/>
        <end position="115"/>
    </location>
</feature>
<dbReference type="SUPFAM" id="SSF46955">
    <property type="entry name" value="Putative DNA-binding domain"/>
    <property type="match status" value="1"/>
</dbReference>
<dbReference type="Gene3D" id="1.10.1660.10">
    <property type="match status" value="1"/>
</dbReference>
<dbReference type="GO" id="GO:0003700">
    <property type="term" value="F:DNA-binding transcription factor activity"/>
    <property type="evidence" value="ECO:0007669"/>
    <property type="project" value="InterPro"/>
</dbReference>
<dbReference type="RefSeq" id="WP_043125314.1">
    <property type="nucleotide sequence ID" value="NZ_JTDL01000140.1"/>
</dbReference>
<dbReference type="Pfam" id="PF13411">
    <property type="entry name" value="MerR_1"/>
    <property type="match status" value="1"/>
</dbReference>
<dbReference type="PROSITE" id="PS50937">
    <property type="entry name" value="HTH_MERR_2"/>
    <property type="match status" value="1"/>
</dbReference>
<accession>A0A0B2AEA5</accession>
<dbReference type="OrthoDB" id="5242095at2"/>
<feature type="domain" description="HTH merR-type" evidence="5">
    <location>
        <begin position="1"/>
        <end position="69"/>
    </location>
</feature>
<dbReference type="PANTHER" id="PTHR30204:SF94">
    <property type="entry name" value="HEAVY METAL-DEPENDENT TRANSCRIPTIONAL REGULATOR HI_0293-RELATED"/>
    <property type="match status" value="1"/>
</dbReference>
<comment type="caution">
    <text evidence="6">The sequence shown here is derived from an EMBL/GenBank/DDBJ whole genome shotgun (WGS) entry which is preliminary data.</text>
</comment>
<sequence length="128" mass="13542">MRISEAAAAAGTTAKTLRFYEDVGLLPGIGRTSSGYRDYPQEAVQRAAFIRRSRAAGLSLEQAGALLAVHDAGTRPCSHVRDRLADQLQAIDARISELQALRNTLAAQLEAAESGPAGCDPGQVCSYL</sequence>
<keyword evidence="1" id="KW-0805">Transcription regulation</keyword>
<proteinExistence type="predicted"/>
<dbReference type="STRING" id="1338436.LK10_15100"/>
<organism evidence="6 7">
    <name type="scientific">Sinomonas humi</name>
    <dbReference type="NCBI Taxonomy" id="1338436"/>
    <lineage>
        <taxon>Bacteria</taxon>
        <taxon>Bacillati</taxon>
        <taxon>Actinomycetota</taxon>
        <taxon>Actinomycetes</taxon>
        <taxon>Micrococcales</taxon>
        <taxon>Micrococcaceae</taxon>
        <taxon>Sinomonas</taxon>
    </lineage>
</organism>
<dbReference type="InterPro" id="IPR000551">
    <property type="entry name" value="MerR-type_HTH_dom"/>
</dbReference>
<gene>
    <name evidence="6" type="ORF">LK10_15100</name>
</gene>
<keyword evidence="7" id="KW-1185">Reference proteome</keyword>
<keyword evidence="4" id="KW-0175">Coiled coil</keyword>
<evidence type="ECO:0000259" key="5">
    <source>
        <dbReference type="PROSITE" id="PS50937"/>
    </source>
</evidence>
<keyword evidence="2" id="KW-0238">DNA-binding</keyword>
<dbReference type="PANTHER" id="PTHR30204">
    <property type="entry name" value="REDOX-CYCLING DRUG-SENSING TRANSCRIPTIONAL ACTIVATOR SOXR"/>
    <property type="match status" value="1"/>
</dbReference>